<dbReference type="InterPro" id="IPR055170">
    <property type="entry name" value="GFO_IDH_MocA-like_dom"/>
</dbReference>
<name>A0A099I1Y4_CLOIN</name>
<evidence type="ECO:0000313" key="6">
    <source>
        <dbReference type="Proteomes" id="UP000030008"/>
    </source>
</evidence>
<evidence type="ECO:0000256" key="1">
    <source>
        <dbReference type="ARBA" id="ARBA00010928"/>
    </source>
</evidence>
<evidence type="ECO:0000259" key="3">
    <source>
        <dbReference type="Pfam" id="PF01408"/>
    </source>
</evidence>
<dbReference type="InterPro" id="IPR036291">
    <property type="entry name" value="NAD(P)-bd_dom_sf"/>
</dbReference>
<dbReference type="PANTHER" id="PTHR22604">
    <property type="entry name" value="OXIDOREDUCTASES"/>
    <property type="match status" value="1"/>
</dbReference>
<accession>A0A099I1Y4</accession>
<feature type="domain" description="Gfo/Idh/MocA-like oxidoreductase N-terminal" evidence="3">
    <location>
        <begin position="5"/>
        <end position="119"/>
    </location>
</feature>
<dbReference type="Pfam" id="PF22725">
    <property type="entry name" value="GFO_IDH_MocA_C3"/>
    <property type="match status" value="1"/>
</dbReference>
<dbReference type="AlphaFoldDB" id="A0A099I1Y4"/>
<evidence type="ECO:0000256" key="2">
    <source>
        <dbReference type="ARBA" id="ARBA00023002"/>
    </source>
</evidence>
<sequence length="326" mass="36775">MKKWNWGILGQGAIAVQMAEALMKEHGTIYAVAGRHMEKVTAFASAYTVEHCYDIESLLADEQVDIIYIATPHTYHYDYMMRALQHGKHVLCEKAITVNHRQLQEAMALAQKKQLILMEAMTIFHMPVFAKAKELVEQGAIGKLKMIQVNFGSCKEYDVTNRFFSPQLAGGALLDIGTYALSFVRWFLHAQPDTVLTNMIPFETGVDEMSGIILRNSLDEMATVTLTMRAKLPKVGIVAGEEGYLEIREYPRADSLQIRYTRDGWTETLDAGTRSDALVYELRDMEAAVSATANNSTLKLSSDVVALMDEVRRQWGMRYPFEDEEA</sequence>
<comment type="caution">
    <text evidence="5">The sequence shown here is derived from an EMBL/GenBank/DDBJ whole genome shotgun (WGS) entry which is preliminary data.</text>
</comment>
<dbReference type="GO" id="GO:0016491">
    <property type="term" value="F:oxidoreductase activity"/>
    <property type="evidence" value="ECO:0007669"/>
    <property type="project" value="UniProtKB-KW"/>
</dbReference>
<proteinExistence type="inferred from homology"/>
<dbReference type="PANTHER" id="PTHR22604:SF105">
    <property type="entry name" value="TRANS-1,2-DIHYDROBENZENE-1,2-DIOL DEHYDROGENASE"/>
    <property type="match status" value="1"/>
</dbReference>
<dbReference type="InterPro" id="IPR000683">
    <property type="entry name" value="Gfo/Idh/MocA-like_OxRdtase_N"/>
</dbReference>
<reference evidence="5 6" key="1">
    <citation type="submission" date="2014-08" db="EMBL/GenBank/DDBJ databases">
        <title>Clostridium innocuum, an unnegligible vancomycin-resistant pathogen causing extra-intestinal infections.</title>
        <authorList>
            <person name="Feng Y."/>
            <person name="Chiu C.-H."/>
        </authorList>
    </citation>
    <scope>NUCLEOTIDE SEQUENCE [LARGE SCALE GENOMIC DNA]</scope>
    <source>
        <strain evidence="5 6">AN88</strain>
    </source>
</reference>
<comment type="similarity">
    <text evidence="1">Belongs to the Gfo/Idh/MocA family.</text>
</comment>
<organism evidence="5 6">
    <name type="scientific">Clostridium innocuum</name>
    <dbReference type="NCBI Taxonomy" id="1522"/>
    <lineage>
        <taxon>Bacteria</taxon>
        <taxon>Bacillati</taxon>
        <taxon>Bacillota</taxon>
        <taxon>Clostridia</taxon>
        <taxon>Eubacteriales</taxon>
        <taxon>Clostridiaceae</taxon>
        <taxon>Clostridium</taxon>
    </lineage>
</organism>
<dbReference type="SUPFAM" id="SSF55347">
    <property type="entry name" value="Glyceraldehyde-3-phosphate dehydrogenase-like, C-terminal domain"/>
    <property type="match status" value="1"/>
</dbReference>
<dbReference type="Gene3D" id="3.30.360.10">
    <property type="entry name" value="Dihydrodipicolinate Reductase, domain 2"/>
    <property type="match status" value="1"/>
</dbReference>
<dbReference type="Pfam" id="PF01408">
    <property type="entry name" value="GFO_IDH_MocA"/>
    <property type="match status" value="1"/>
</dbReference>
<dbReference type="InterPro" id="IPR050984">
    <property type="entry name" value="Gfo/Idh/MocA_domain"/>
</dbReference>
<dbReference type="Gene3D" id="3.40.50.720">
    <property type="entry name" value="NAD(P)-binding Rossmann-like Domain"/>
    <property type="match status" value="1"/>
</dbReference>
<feature type="domain" description="GFO/IDH/MocA-like oxidoreductase" evidence="4">
    <location>
        <begin position="129"/>
        <end position="245"/>
    </location>
</feature>
<dbReference type="RefSeq" id="WP_044907149.1">
    <property type="nucleotide sequence ID" value="NZ_CP022722.1"/>
</dbReference>
<keyword evidence="2" id="KW-0560">Oxidoreductase</keyword>
<dbReference type="EMBL" id="JQIF01000092">
    <property type="protein sequence ID" value="KGJ51949.1"/>
    <property type="molecule type" value="Genomic_DNA"/>
</dbReference>
<evidence type="ECO:0000313" key="5">
    <source>
        <dbReference type="EMBL" id="KGJ51949.1"/>
    </source>
</evidence>
<dbReference type="SUPFAM" id="SSF51735">
    <property type="entry name" value="NAD(P)-binding Rossmann-fold domains"/>
    <property type="match status" value="1"/>
</dbReference>
<gene>
    <name evidence="5" type="ORF">CIAN88_17760</name>
</gene>
<dbReference type="GO" id="GO:0000166">
    <property type="term" value="F:nucleotide binding"/>
    <property type="evidence" value="ECO:0007669"/>
    <property type="project" value="InterPro"/>
</dbReference>
<protein>
    <submittedName>
        <fullName evidence="5">Oxidoreductase</fullName>
    </submittedName>
</protein>
<evidence type="ECO:0000259" key="4">
    <source>
        <dbReference type="Pfam" id="PF22725"/>
    </source>
</evidence>
<dbReference type="Proteomes" id="UP000030008">
    <property type="component" value="Unassembled WGS sequence"/>
</dbReference>